<dbReference type="GO" id="GO:0004177">
    <property type="term" value="F:aminopeptidase activity"/>
    <property type="evidence" value="ECO:0007669"/>
    <property type="project" value="UniProtKB-KW"/>
</dbReference>
<keyword evidence="10 12" id="KW-0472">Membrane</keyword>
<evidence type="ECO:0000259" key="14">
    <source>
        <dbReference type="Pfam" id="PF00930"/>
    </source>
</evidence>
<evidence type="ECO:0000256" key="11">
    <source>
        <dbReference type="ARBA" id="ARBA00023180"/>
    </source>
</evidence>
<evidence type="ECO:0000256" key="4">
    <source>
        <dbReference type="ARBA" id="ARBA00022670"/>
    </source>
</evidence>
<reference evidence="15" key="1">
    <citation type="submission" date="2020-05" db="EMBL/GenBank/DDBJ databases">
        <title>Phylogenomic resolution of chytrid fungi.</title>
        <authorList>
            <person name="Stajich J.E."/>
            <person name="Amses K."/>
            <person name="Simmons R."/>
            <person name="Seto K."/>
            <person name="Myers J."/>
            <person name="Bonds A."/>
            <person name="Quandt C.A."/>
            <person name="Barry K."/>
            <person name="Liu P."/>
            <person name="Grigoriev I."/>
            <person name="Longcore J.E."/>
            <person name="James T.Y."/>
        </authorList>
    </citation>
    <scope>NUCLEOTIDE SEQUENCE</scope>
    <source>
        <strain evidence="15">JEL0379</strain>
    </source>
</reference>
<evidence type="ECO:0000256" key="5">
    <source>
        <dbReference type="ARBA" id="ARBA00022692"/>
    </source>
</evidence>
<dbReference type="GO" id="GO:0006508">
    <property type="term" value="P:proteolysis"/>
    <property type="evidence" value="ECO:0007669"/>
    <property type="project" value="UniProtKB-KW"/>
</dbReference>
<keyword evidence="16" id="KW-1185">Reference proteome</keyword>
<dbReference type="GO" id="GO:0005886">
    <property type="term" value="C:plasma membrane"/>
    <property type="evidence" value="ECO:0007669"/>
    <property type="project" value="TreeGrafter"/>
</dbReference>
<keyword evidence="11" id="KW-0325">Glycoprotein</keyword>
<evidence type="ECO:0000256" key="8">
    <source>
        <dbReference type="ARBA" id="ARBA00022968"/>
    </source>
</evidence>
<dbReference type="Proteomes" id="UP001212152">
    <property type="component" value="Unassembled WGS sequence"/>
</dbReference>
<dbReference type="AlphaFoldDB" id="A0AAD5TJ56"/>
<proteinExistence type="inferred from homology"/>
<keyword evidence="4" id="KW-0645">Protease</keyword>
<keyword evidence="3" id="KW-0031">Aminopeptidase</keyword>
<evidence type="ECO:0000256" key="3">
    <source>
        <dbReference type="ARBA" id="ARBA00022438"/>
    </source>
</evidence>
<dbReference type="InterPro" id="IPR002471">
    <property type="entry name" value="Pept_S9_AS"/>
</dbReference>
<accession>A0AAD5TJ56</accession>
<dbReference type="EMBL" id="JADGJQ010000038">
    <property type="protein sequence ID" value="KAJ3176707.1"/>
    <property type="molecule type" value="Genomic_DNA"/>
</dbReference>
<keyword evidence="5 12" id="KW-0812">Transmembrane</keyword>
<dbReference type="InterPro" id="IPR050278">
    <property type="entry name" value="Serine_Prot_S9B/DPPIV"/>
</dbReference>
<protein>
    <recommendedName>
        <fullName evidence="17">Dipeptidyl-peptidase IV</fullName>
    </recommendedName>
</protein>
<gene>
    <name evidence="15" type="ORF">HDU87_004846</name>
</gene>
<dbReference type="InterPro" id="IPR029058">
    <property type="entry name" value="AB_hydrolase_fold"/>
</dbReference>
<dbReference type="FunFam" id="3.40.50.1820:FF:000003">
    <property type="entry name" value="Dipeptidyl peptidase 4"/>
    <property type="match status" value="1"/>
</dbReference>
<comment type="subcellular location">
    <subcellularLocation>
        <location evidence="1">Vacuole membrane</location>
        <topology evidence="1">Single-pass type II membrane protein</topology>
    </subcellularLocation>
</comment>
<dbReference type="SUPFAM" id="SSF82171">
    <property type="entry name" value="DPP6 N-terminal domain-like"/>
    <property type="match status" value="1"/>
</dbReference>
<feature type="domain" description="Dipeptidylpeptidase IV N-terminal" evidence="14">
    <location>
        <begin position="216"/>
        <end position="634"/>
    </location>
</feature>
<dbReference type="Pfam" id="PF00326">
    <property type="entry name" value="Peptidase_S9"/>
    <property type="match status" value="1"/>
</dbReference>
<dbReference type="InterPro" id="IPR002469">
    <property type="entry name" value="Peptidase_S9B_N"/>
</dbReference>
<evidence type="ECO:0000256" key="7">
    <source>
        <dbReference type="ARBA" id="ARBA00022825"/>
    </source>
</evidence>
<dbReference type="CDD" id="cd00164">
    <property type="entry name" value="S1_like"/>
    <property type="match status" value="1"/>
</dbReference>
<dbReference type="Pfam" id="PF00930">
    <property type="entry name" value="DPPIV_N"/>
    <property type="match status" value="1"/>
</dbReference>
<comment type="similarity">
    <text evidence="2">Belongs to the peptidase S9B family.</text>
</comment>
<evidence type="ECO:0000256" key="10">
    <source>
        <dbReference type="ARBA" id="ARBA00023136"/>
    </source>
</evidence>
<sequence>MPPVTIEHPRMSQGFATVDLSESGYESESWSAPEFADYNRKAAAEGGISLQGRNSNVHRRQDRLEDEYEDEYDPYMDDVGQSSANRSLLGGLKVTAKAQAKNYLRKPWFLMCGLGLILGLIVLSSLGSSRLSTPINEEKKKGPSYLPITLDHIFNRTFAPQRTSYEWVAGLDGSYAVRQKSTVIVKHVEFANETTIVSSPKDTNDNAIEFAGFFISSDLEYVLLETDYEPGWRHSFYANYWLWNVAEKKAVPLTTKPSDKYVPDEIGSGKVALVKWSPVNNHVAWVRDNDLFVTLDGRVEVRITTDGSKELINGIADWVYEEEVLGSHTALWFSPAGTHVAYLKFNESLVPQYDLQYYEKQASNSYPERIRVKYPKPGFPNPTVTLHVATPGSTDPDGIDVPVEFEAENYFHADDRLIVEVTWVSDASLLVRMTNRVQDSQRLFLVKRIEVVNATGPAGWKGTMVRKRAETDGGWTTRLQPLSFIPPSAAVGRDDPQYVELMENEDGFLHLAHFDAVDAKEPRAWLTSGNWEVDKVLGVDNENGRVYFLSTEDGPTQRHVYSVRLNKEKLRLTPPGDVTAFNPAYPSWNFPTTDMSADTVVSGASAAATGYYSASFSPQCGYYVLDYAGPDVPWSRVGRTDSEWRGPEQDNKRLREVIPTYAMPRRSFIQIPAADTKPLAEADAAGDAGAAPAAGARAPVPPPVLMNAMLQVPYDFDRNGTTKYPVLMRVYGGPMSQLVDQRFSVDFMSALVSAGGFITLTVDGRGTGLMGRTFRNAVASHLGSVEVDDQLAAARWLAAQPFVDAKRIAIWGWSYGGYMTSKVIEANSGLIALGMAVAPVTDWMFYDSIYTERYMKTPRNNAKGYDKSAVRDMAGFKNAQFLLVHGTGDDNVHFQNTASLVWRLTGAQVSSQSYRVQIYTDSDHSIYANGASRAIYNLLWDFVNDAFWGPAAHSGSSGAGAIPVVGPS</sequence>
<feature type="domain" description="Peptidase S9 prolyl oligopeptidase catalytic" evidence="13">
    <location>
        <begin position="745"/>
        <end position="947"/>
    </location>
</feature>
<dbReference type="PANTHER" id="PTHR11731">
    <property type="entry name" value="PROTEASE FAMILY S9B,C DIPEPTIDYL-PEPTIDASE IV-RELATED"/>
    <property type="match status" value="1"/>
</dbReference>
<dbReference type="PANTHER" id="PTHR11731:SF200">
    <property type="entry name" value="DIPEPTIDYL PEPTIDASE 10, ISOFORM B"/>
    <property type="match status" value="1"/>
</dbReference>
<keyword evidence="7" id="KW-0720">Serine protease</keyword>
<evidence type="ECO:0000256" key="1">
    <source>
        <dbReference type="ARBA" id="ARBA00004576"/>
    </source>
</evidence>
<feature type="transmembrane region" description="Helical" evidence="12">
    <location>
        <begin position="108"/>
        <end position="127"/>
    </location>
</feature>
<evidence type="ECO:0000259" key="13">
    <source>
        <dbReference type="Pfam" id="PF00326"/>
    </source>
</evidence>
<dbReference type="GO" id="GO:0004252">
    <property type="term" value="F:serine-type endopeptidase activity"/>
    <property type="evidence" value="ECO:0007669"/>
    <property type="project" value="InterPro"/>
</dbReference>
<organism evidence="15 16">
    <name type="scientific">Geranomyces variabilis</name>
    <dbReference type="NCBI Taxonomy" id="109894"/>
    <lineage>
        <taxon>Eukaryota</taxon>
        <taxon>Fungi</taxon>
        <taxon>Fungi incertae sedis</taxon>
        <taxon>Chytridiomycota</taxon>
        <taxon>Chytridiomycota incertae sedis</taxon>
        <taxon>Chytridiomycetes</taxon>
        <taxon>Spizellomycetales</taxon>
        <taxon>Powellomycetaceae</taxon>
        <taxon>Geranomyces</taxon>
    </lineage>
</organism>
<dbReference type="Gene3D" id="2.140.10.30">
    <property type="entry name" value="Dipeptidylpeptidase IV, N-terminal domain"/>
    <property type="match status" value="1"/>
</dbReference>
<dbReference type="GO" id="GO:0008239">
    <property type="term" value="F:dipeptidyl-peptidase activity"/>
    <property type="evidence" value="ECO:0007669"/>
    <property type="project" value="TreeGrafter"/>
</dbReference>
<comment type="caution">
    <text evidence="15">The sequence shown here is derived from an EMBL/GenBank/DDBJ whole genome shotgun (WGS) entry which is preliminary data.</text>
</comment>
<evidence type="ECO:0000256" key="12">
    <source>
        <dbReference type="SAM" id="Phobius"/>
    </source>
</evidence>
<dbReference type="Gene3D" id="3.40.50.1820">
    <property type="entry name" value="alpha/beta hydrolase"/>
    <property type="match status" value="1"/>
</dbReference>
<name>A0AAD5TJ56_9FUNG</name>
<dbReference type="GO" id="GO:0005774">
    <property type="term" value="C:vacuolar membrane"/>
    <property type="evidence" value="ECO:0007669"/>
    <property type="project" value="UniProtKB-SubCell"/>
</dbReference>
<evidence type="ECO:0000256" key="9">
    <source>
        <dbReference type="ARBA" id="ARBA00022989"/>
    </source>
</evidence>
<evidence type="ECO:0008006" key="17">
    <source>
        <dbReference type="Google" id="ProtNLM"/>
    </source>
</evidence>
<dbReference type="InterPro" id="IPR001375">
    <property type="entry name" value="Peptidase_S9_cat"/>
</dbReference>
<evidence type="ECO:0000313" key="16">
    <source>
        <dbReference type="Proteomes" id="UP001212152"/>
    </source>
</evidence>
<evidence type="ECO:0000256" key="2">
    <source>
        <dbReference type="ARBA" id="ARBA00006150"/>
    </source>
</evidence>
<keyword evidence="9 12" id="KW-1133">Transmembrane helix</keyword>
<evidence type="ECO:0000313" key="15">
    <source>
        <dbReference type="EMBL" id="KAJ3176707.1"/>
    </source>
</evidence>
<keyword evidence="8" id="KW-0735">Signal-anchor</keyword>
<dbReference type="PROSITE" id="PS00708">
    <property type="entry name" value="PRO_ENDOPEP_SER"/>
    <property type="match status" value="1"/>
</dbReference>
<dbReference type="SUPFAM" id="SSF53474">
    <property type="entry name" value="alpha/beta-Hydrolases"/>
    <property type="match status" value="1"/>
</dbReference>
<evidence type="ECO:0000256" key="6">
    <source>
        <dbReference type="ARBA" id="ARBA00022801"/>
    </source>
</evidence>
<keyword evidence="6" id="KW-0378">Hydrolase</keyword>